<evidence type="ECO:0000313" key="3">
    <source>
        <dbReference type="Proteomes" id="UP000823388"/>
    </source>
</evidence>
<name>A0A8T0QJW9_PANVG</name>
<dbReference type="Proteomes" id="UP000823388">
    <property type="component" value="Chromosome 7K"/>
</dbReference>
<comment type="caution">
    <text evidence="2">The sequence shown here is derived from an EMBL/GenBank/DDBJ whole genome shotgun (WGS) entry which is preliminary data.</text>
</comment>
<evidence type="ECO:0000256" key="1">
    <source>
        <dbReference type="SAM" id="MobiDB-lite"/>
    </source>
</evidence>
<evidence type="ECO:0000313" key="2">
    <source>
        <dbReference type="EMBL" id="KAG2570534.1"/>
    </source>
</evidence>
<organism evidence="2 3">
    <name type="scientific">Panicum virgatum</name>
    <name type="common">Blackwell switchgrass</name>
    <dbReference type="NCBI Taxonomy" id="38727"/>
    <lineage>
        <taxon>Eukaryota</taxon>
        <taxon>Viridiplantae</taxon>
        <taxon>Streptophyta</taxon>
        <taxon>Embryophyta</taxon>
        <taxon>Tracheophyta</taxon>
        <taxon>Spermatophyta</taxon>
        <taxon>Magnoliopsida</taxon>
        <taxon>Liliopsida</taxon>
        <taxon>Poales</taxon>
        <taxon>Poaceae</taxon>
        <taxon>PACMAD clade</taxon>
        <taxon>Panicoideae</taxon>
        <taxon>Panicodae</taxon>
        <taxon>Paniceae</taxon>
        <taxon>Panicinae</taxon>
        <taxon>Panicum</taxon>
        <taxon>Panicum sect. Hiantes</taxon>
    </lineage>
</organism>
<dbReference type="AlphaFoldDB" id="A0A8T0QJW9"/>
<gene>
    <name evidence="2" type="ORF">PVAP13_7KG054054</name>
</gene>
<protein>
    <submittedName>
        <fullName evidence="2">Uncharacterized protein</fullName>
    </submittedName>
</protein>
<sequence>MDKGVAPYRCTMPLFEMEWEIKSIYICSVTTPVSSKAGSPAHFTSPVSSPTPQPLLKKNVARGEGGSKPRP</sequence>
<dbReference type="EMBL" id="CM029049">
    <property type="protein sequence ID" value="KAG2570534.1"/>
    <property type="molecule type" value="Genomic_DNA"/>
</dbReference>
<reference evidence="2" key="1">
    <citation type="submission" date="2020-05" db="EMBL/GenBank/DDBJ databases">
        <title>WGS assembly of Panicum virgatum.</title>
        <authorList>
            <person name="Lovell J.T."/>
            <person name="Jenkins J."/>
            <person name="Shu S."/>
            <person name="Juenger T.E."/>
            <person name="Schmutz J."/>
        </authorList>
    </citation>
    <scope>NUCLEOTIDE SEQUENCE</scope>
    <source>
        <strain evidence="2">AP13</strain>
    </source>
</reference>
<keyword evidence="3" id="KW-1185">Reference proteome</keyword>
<accession>A0A8T0QJW9</accession>
<feature type="region of interest" description="Disordered" evidence="1">
    <location>
        <begin position="33"/>
        <end position="71"/>
    </location>
</feature>
<proteinExistence type="predicted"/>